<comment type="caution">
    <text evidence="1">The sequence shown here is derived from an EMBL/GenBank/DDBJ whole genome shotgun (WGS) entry which is preliminary data.</text>
</comment>
<protein>
    <submittedName>
        <fullName evidence="1">Uncharacterized protein</fullName>
    </submittedName>
</protein>
<name>A0ABW5BZS4_9BACI</name>
<organism evidence="1 2">
    <name type="scientific">Metabacillus endolithicus</name>
    <dbReference type="NCBI Taxonomy" id="1535204"/>
    <lineage>
        <taxon>Bacteria</taxon>
        <taxon>Bacillati</taxon>
        <taxon>Bacillota</taxon>
        <taxon>Bacilli</taxon>
        <taxon>Bacillales</taxon>
        <taxon>Bacillaceae</taxon>
        <taxon>Metabacillus</taxon>
    </lineage>
</organism>
<evidence type="ECO:0000313" key="2">
    <source>
        <dbReference type="Proteomes" id="UP001597318"/>
    </source>
</evidence>
<proteinExistence type="predicted"/>
<dbReference type="EMBL" id="JBHUIK010000002">
    <property type="protein sequence ID" value="MFD2214326.1"/>
    <property type="molecule type" value="Genomic_DNA"/>
</dbReference>
<gene>
    <name evidence="1" type="ORF">ACFSKK_11600</name>
</gene>
<reference evidence="2" key="1">
    <citation type="journal article" date="2019" name="Int. J. Syst. Evol. Microbiol.">
        <title>The Global Catalogue of Microorganisms (GCM) 10K type strain sequencing project: providing services to taxonomists for standard genome sequencing and annotation.</title>
        <authorList>
            <consortium name="The Broad Institute Genomics Platform"/>
            <consortium name="The Broad Institute Genome Sequencing Center for Infectious Disease"/>
            <person name="Wu L."/>
            <person name="Ma J."/>
        </authorList>
    </citation>
    <scope>NUCLEOTIDE SEQUENCE [LARGE SCALE GENOMIC DNA]</scope>
    <source>
        <strain evidence="2">CGMCC 1.15474</strain>
    </source>
</reference>
<sequence>MRKFDLNGSSIIITSSKKIDDSEFNRAYQAIVNVGNKLLYLRKSSIILIQDHEENFIVVERMNTDTITLHIHHEIPLDHVYKIG</sequence>
<dbReference type="Proteomes" id="UP001597318">
    <property type="component" value="Unassembled WGS sequence"/>
</dbReference>
<keyword evidence="2" id="KW-1185">Reference proteome</keyword>
<evidence type="ECO:0000313" key="1">
    <source>
        <dbReference type="EMBL" id="MFD2214326.1"/>
    </source>
</evidence>
<accession>A0ABW5BZS4</accession>
<dbReference type="RefSeq" id="WP_379051684.1">
    <property type="nucleotide sequence ID" value="NZ_JBHUIK010000002.1"/>
</dbReference>